<evidence type="ECO:0000313" key="5">
    <source>
        <dbReference type="EMBL" id="SHF24986.1"/>
    </source>
</evidence>
<dbReference type="InterPro" id="IPR009051">
    <property type="entry name" value="Helical_ferredxn"/>
</dbReference>
<evidence type="ECO:0000256" key="3">
    <source>
        <dbReference type="ARBA" id="ARBA00023014"/>
    </source>
</evidence>
<evidence type="ECO:0000256" key="1">
    <source>
        <dbReference type="ARBA" id="ARBA00022723"/>
    </source>
</evidence>
<name>A0A1M5A4V0_9BACE</name>
<keyword evidence="3" id="KW-0411">Iron-sulfur</keyword>
<organism evidence="5 6">
    <name type="scientific">Bacteroides luti</name>
    <dbReference type="NCBI Taxonomy" id="1297750"/>
    <lineage>
        <taxon>Bacteria</taxon>
        <taxon>Pseudomonadati</taxon>
        <taxon>Bacteroidota</taxon>
        <taxon>Bacteroidia</taxon>
        <taxon>Bacteroidales</taxon>
        <taxon>Bacteroidaceae</taxon>
        <taxon>Bacteroides</taxon>
    </lineage>
</organism>
<dbReference type="AlphaFoldDB" id="A0A1M5A4V0"/>
<dbReference type="InterPro" id="IPR017900">
    <property type="entry name" value="4Fe4S_Fe_S_CS"/>
</dbReference>
<dbReference type="EMBL" id="FQTV01000006">
    <property type="protein sequence ID" value="SHF24986.1"/>
    <property type="molecule type" value="Genomic_DNA"/>
</dbReference>
<dbReference type="PROSITE" id="PS51379">
    <property type="entry name" value="4FE4S_FER_2"/>
    <property type="match status" value="2"/>
</dbReference>
<evidence type="ECO:0000313" key="6">
    <source>
        <dbReference type="Proteomes" id="UP000184509"/>
    </source>
</evidence>
<accession>A0A1M5A4V0</accession>
<keyword evidence="2" id="KW-0408">Iron</keyword>
<sequence>METKYISKNGLNEWFSQIVKSGKRVYAPVEERGKVEFKKVQALSEVAEEYIQTTQSIKSAVFPRAEVLFSYEKENGNVKVEDFNPDTVKETVLWKVHPCDAAGFKPLTAIFNWDYTDKLYNAHLEKTTLVTFSCAKADKSCFCTSVNGGPGNTSGSDVLLTMLPDGGAIVEILTPKGEALVQLAASAFENDRGEDKSKYLADVPVAFNLEEVRARLATAFDSPVWKEQSERCLGCGACAFVCPTCACFDIQEDAHGSKGKRIRCWDSCGFSLFTLHTSGHNPRAVQSQRWRQRILHKFSYMPDRLSVFGCTGCGRCSRACPVDMNILEHITSISKK</sequence>
<keyword evidence="6" id="KW-1185">Reference proteome</keyword>
<feature type="domain" description="4Fe-4S ferredoxin-type" evidence="4">
    <location>
        <begin position="301"/>
        <end position="330"/>
    </location>
</feature>
<dbReference type="GO" id="GO:0051536">
    <property type="term" value="F:iron-sulfur cluster binding"/>
    <property type="evidence" value="ECO:0007669"/>
    <property type="project" value="UniProtKB-KW"/>
</dbReference>
<evidence type="ECO:0000256" key="2">
    <source>
        <dbReference type="ARBA" id="ARBA00023004"/>
    </source>
</evidence>
<gene>
    <name evidence="5" type="ORF">SAMN05444405_106142</name>
</gene>
<dbReference type="STRING" id="1297750.SAMN05444405_106142"/>
<dbReference type="OrthoDB" id="9795302at2"/>
<dbReference type="Pfam" id="PF17179">
    <property type="entry name" value="Fer4_22"/>
    <property type="match status" value="1"/>
</dbReference>
<keyword evidence="1" id="KW-0479">Metal-binding</keyword>
<evidence type="ECO:0000259" key="4">
    <source>
        <dbReference type="PROSITE" id="PS51379"/>
    </source>
</evidence>
<feature type="domain" description="4Fe-4S ferredoxin-type" evidence="4">
    <location>
        <begin position="221"/>
        <end position="253"/>
    </location>
</feature>
<dbReference type="Proteomes" id="UP000184509">
    <property type="component" value="Unassembled WGS sequence"/>
</dbReference>
<dbReference type="RefSeq" id="WP_073400786.1">
    <property type="nucleotide sequence ID" value="NZ_FQTV01000006.1"/>
</dbReference>
<dbReference type="GO" id="GO:0046872">
    <property type="term" value="F:metal ion binding"/>
    <property type="evidence" value="ECO:0007669"/>
    <property type="project" value="UniProtKB-KW"/>
</dbReference>
<dbReference type="PANTHER" id="PTHR40447">
    <property type="entry name" value="ANAEROBIC SULFITE REDUCTASE SUBUNIT A"/>
    <property type="match status" value="1"/>
</dbReference>
<dbReference type="InterPro" id="IPR017896">
    <property type="entry name" value="4Fe4S_Fe-S-bd"/>
</dbReference>
<dbReference type="Gene3D" id="1.10.1060.10">
    <property type="entry name" value="Alpha-helical ferredoxin"/>
    <property type="match status" value="1"/>
</dbReference>
<dbReference type="PROSITE" id="PS00198">
    <property type="entry name" value="4FE4S_FER_1"/>
    <property type="match status" value="2"/>
</dbReference>
<proteinExistence type="predicted"/>
<reference evidence="5 6" key="1">
    <citation type="submission" date="2016-11" db="EMBL/GenBank/DDBJ databases">
        <authorList>
            <person name="Jaros S."/>
            <person name="Januszkiewicz K."/>
            <person name="Wedrychowicz H."/>
        </authorList>
    </citation>
    <scope>NUCLEOTIDE SEQUENCE [LARGE SCALE GENOMIC DNA]</scope>
    <source>
        <strain evidence="5 6">DSM 26991</strain>
    </source>
</reference>
<protein>
    <submittedName>
        <fullName evidence="5">4Fe-4S dicluster containing protein</fullName>
    </submittedName>
</protein>
<dbReference type="SUPFAM" id="SSF46548">
    <property type="entry name" value="alpha-helical ferredoxin"/>
    <property type="match status" value="1"/>
</dbReference>
<dbReference type="PANTHER" id="PTHR40447:SF1">
    <property type="entry name" value="ANAEROBIC SULFITE REDUCTASE SUBUNIT A"/>
    <property type="match status" value="1"/>
</dbReference>